<dbReference type="CDD" id="cd05015">
    <property type="entry name" value="SIS_PGI_1"/>
    <property type="match status" value="1"/>
</dbReference>
<proteinExistence type="inferred from homology"/>
<evidence type="ECO:0000313" key="10">
    <source>
        <dbReference type="Proteomes" id="UP000624279"/>
    </source>
</evidence>
<gene>
    <name evidence="7 9" type="primary">pgi</name>
    <name evidence="9" type="ORF">H8K55_15625</name>
</gene>
<dbReference type="Proteomes" id="UP000624279">
    <property type="component" value="Unassembled WGS sequence"/>
</dbReference>
<dbReference type="GO" id="GO:0004347">
    <property type="term" value="F:glucose-6-phosphate isomerase activity"/>
    <property type="evidence" value="ECO:0007669"/>
    <property type="project" value="UniProtKB-EC"/>
</dbReference>
<evidence type="ECO:0000256" key="3">
    <source>
        <dbReference type="ARBA" id="ARBA00022432"/>
    </source>
</evidence>
<evidence type="ECO:0000256" key="4">
    <source>
        <dbReference type="ARBA" id="ARBA00023152"/>
    </source>
</evidence>
<dbReference type="Pfam" id="PF00342">
    <property type="entry name" value="PGI"/>
    <property type="match status" value="1"/>
</dbReference>
<comment type="subcellular location">
    <subcellularLocation>
        <location evidence="7">Cytoplasm</location>
    </subcellularLocation>
</comment>
<keyword evidence="10" id="KW-1185">Reference proteome</keyword>
<dbReference type="SUPFAM" id="SSF53697">
    <property type="entry name" value="SIS domain"/>
    <property type="match status" value="1"/>
</dbReference>
<dbReference type="EMBL" id="JACOGA010000015">
    <property type="protein sequence ID" value="MBC3875018.1"/>
    <property type="molecule type" value="Genomic_DNA"/>
</dbReference>
<evidence type="ECO:0000256" key="7">
    <source>
        <dbReference type="HAMAP-Rule" id="MF_00473"/>
    </source>
</evidence>
<dbReference type="PROSITE" id="PS00174">
    <property type="entry name" value="P_GLUCOSE_ISOMERASE_2"/>
    <property type="match status" value="1"/>
</dbReference>
<sequence length="539" mass="59841">MAISVSRTPLWCLLQQRANNMPSLKELFRADPQRFTHFSASACGMLLDYSKQRMDTTAKLNLLALARQQEVESRRDAMLRGEAINNTENRAVLHTVLRLPKGEKFMLNGENIAADVHSVLAQMRSFSDAVREGRWLGYTGKPIRTIINIGIGGSDLGPQMACIALAPWSQKNLSLHFVSNVDGRHVADSLENADPETTLIVVASKTFTTMETLTNARTAREWMLNHGCPEDQIRQHFVALSTNVKAAKAFGIAEENVFPFWNWAGGRYSMWSAIGLSIALYVGADRFEEMLAGAHEMDLHFAQAPLEQNLPVLMALIGVWNINFLGLQALSIAPYHQRMTRLPAYLQQLEMESNGKSVTREGQRVDYTTSPILFGEAGTNGQHAYFQLLHQGATIIPTDFIVVADDDAGLPGHNQALLANCFAQSKAMAWGKNIEEVRAELGDLPEKMLAPRVFEGNRPTSTLLLDSLTPRSLGALIALYEHKVFVQSVIWDINAFDQWGVELGKSLAQQLISLDPTAVKEEYDSSTKGLLKALTKRHR</sequence>
<comment type="function">
    <text evidence="7">Catalyzes the reversible isomerization of glucose-6-phosphate to fructose-6-phosphate.</text>
</comment>
<dbReference type="InterPro" id="IPR018189">
    <property type="entry name" value="Phosphoglucose_isomerase_CS"/>
</dbReference>
<keyword evidence="7" id="KW-0963">Cytoplasm</keyword>
<dbReference type="InterPro" id="IPR046348">
    <property type="entry name" value="SIS_dom_sf"/>
</dbReference>
<keyword evidence="5 7" id="KW-0413">Isomerase</keyword>
<feature type="active site" evidence="7">
    <location>
        <position position="383"/>
    </location>
</feature>
<comment type="similarity">
    <text evidence="2 7 8">Belongs to the GPI family.</text>
</comment>
<protein>
    <recommendedName>
        <fullName evidence="7">Glucose-6-phosphate isomerase</fullName>
        <shortName evidence="7">GPI</shortName>
        <ecNumber evidence="7">5.3.1.9</ecNumber>
    </recommendedName>
    <alternativeName>
        <fullName evidence="7">Phosphoglucose isomerase</fullName>
        <shortName evidence="7">PGI</shortName>
    </alternativeName>
    <alternativeName>
        <fullName evidence="7">Phosphohexose isomerase</fullName>
        <shortName evidence="7">PHI</shortName>
    </alternativeName>
</protein>
<dbReference type="PANTHER" id="PTHR11469:SF1">
    <property type="entry name" value="GLUCOSE-6-PHOSPHATE ISOMERASE"/>
    <property type="match status" value="1"/>
</dbReference>
<name>A0ABR6YEN8_9BURK</name>
<comment type="caution">
    <text evidence="9">The sequence shown here is derived from an EMBL/GenBank/DDBJ whole genome shotgun (WGS) entry which is preliminary data.</text>
</comment>
<keyword evidence="4 7" id="KW-0324">Glycolysis</keyword>
<dbReference type="HAMAP" id="MF_00473">
    <property type="entry name" value="G6P_isomerase"/>
    <property type="match status" value="1"/>
</dbReference>
<evidence type="ECO:0000256" key="5">
    <source>
        <dbReference type="ARBA" id="ARBA00023235"/>
    </source>
</evidence>
<comment type="catalytic activity">
    <reaction evidence="6 7 8">
        <text>alpha-D-glucose 6-phosphate = beta-D-fructose 6-phosphate</text>
        <dbReference type="Rhea" id="RHEA:11816"/>
        <dbReference type="ChEBI" id="CHEBI:57634"/>
        <dbReference type="ChEBI" id="CHEBI:58225"/>
        <dbReference type="EC" id="5.3.1.9"/>
    </reaction>
</comment>
<comment type="pathway">
    <text evidence="7">Carbohydrate biosynthesis; gluconeogenesis.</text>
</comment>
<dbReference type="Gene3D" id="3.40.50.10490">
    <property type="entry name" value="Glucose-6-phosphate isomerase like protein, domain 1"/>
    <property type="match status" value="2"/>
</dbReference>
<feature type="active site" description="Proton donor" evidence="7">
    <location>
        <position position="352"/>
    </location>
</feature>
<evidence type="ECO:0000256" key="6">
    <source>
        <dbReference type="ARBA" id="ARBA00029321"/>
    </source>
</evidence>
<dbReference type="PROSITE" id="PS51463">
    <property type="entry name" value="P_GLUCOSE_ISOMERASE_3"/>
    <property type="match status" value="1"/>
</dbReference>
<dbReference type="InterPro" id="IPR035482">
    <property type="entry name" value="SIS_PGI_2"/>
</dbReference>
<dbReference type="PANTHER" id="PTHR11469">
    <property type="entry name" value="GLUCOSE-6-PHOSPHATE ISOMERASE"/>
    <property type="match status" value="1"/>
</dbReference>
<dbReference type="PRINTS" id="PR00662">
    <property type="entry name" value="G6PISOMERASE"/>
</dbReference>
<dbReference type="InterPro" id="IPR001672">
    <property type="entry name" value="G6P_Isomerase"/>
</dbReference>
<dbReference type="NCBIfam" id="NF001211">
    <property type="entry name" value="PRK00179.1"/>
    <property type="match status" value="1"/>
</dbReference>
<comment type="pathway">
    <text evidence="1 7 8">Carbohydrate degradation; glycolysis; D-glyceraldehyde 3-phosphate and glycerone phosphate from D-glucose: step 2/4.</text>
</comment>
<dbReference type="InterPro" id="IPR035476">
    <property type="entry name" value="SIS_PGI_1"/>
</dbReference>
<evidence type="ECO:0000256" key="8">
    <source>
        <dbReference type="RuleBase" id="RU000612"/>
    </source>
</evidence>
<evidence type="ECO:0000256" key="1">
    <source>
        <dbReference type="ARBA" id="ARBA00004926"/>
    </source>
</evidence>
<reference evidence="9 10" key="1">
    <citation type="submission" date="2020-08" db="EMBL/GenBank/DDBJ databases">
        <title>Novel species isolated from subtropical streams in China.</title>
        <authorList>
            <person name="Lu H."/>
        </authorList>
    </citation>
    <scope>NUCLEOTIDE SEQUENCE [LARGE SCALE GENOMIC DNA]</scope>
    <source>
        <strain evidence="9 10">LX15W</strain>
    </source>
</reference>
<evidence type="ECO:0000256" key="2">
    <source>
        <dbReference type="ARBA" id="ARBA00006604"/>
    </source>
</evidence>
<dbReference type="InterPro" id="IPR023096">
    <property type="entry name" value="G6P_Isomerase_C"/>
</dbReference>
<organism evidence="9 10">
    <name type="scientific">Undibacterium flavidum</name>
    <dbReference type="NCBI Taxonomy" id="2762297"/>
    <lineage>
        <taxon>Bacteria</taxon>
        <taxon>Pseudomonadati</taxon>
        <taxon>Pseudomonadota</taxon>
        <taxon>Betaproteobacteria</taxon>
        <taxon>Burkholderiales</taxon>
        <taxon>Oxalobacteraceae</taxon>
        <taxon>Undibacterium</taxon>
    </lineage>
</organism>
<feature type="active site" evidence="7">
    <location>
        <position position="505"/>
    </location>
</feature>
<dbReference type="EC" id="5.3.1.9" evidence="7"/>
<keyword evidence="3 7" id="KW-0312">Gluconeogenesis</keyword>
<dbReference type="Gene3D" id="1.10.1390.10">
    <property type="match status" value="1"/>
</dbReference>
<dbReference type="CDD" id="cd05016">
    <property type="entry name" value="SIS_PGI_2"/>
    <property type="match status" value="1"/>
</dbReference>
<evidence type="ECO:0000313" key="9">
    <source>
        <dbReference type="EMBL" id="MBC3875018.1"/>
    </source>
</evidence>
<accession>A0ABR6YEN8</accession>